<dbReference type="RefSeq" id="WP_188998318.1">
    <property type="nucleotide sequence ID" value="NZ_BMOU01000004.1"/>
</dbReference>
<gene>
    <name evidence="1" type="ORF">GCM10009030_25410</name>
</gene>
<organism evidence="1 2">
    <name type="scientific">Haloarcula pellucida</name>
    <dbReference type="NCBI Taxonomy" id="1427151"/>
    <lineage>
        <taxon>Archaea</taxon>
        <taxon>Methanobacteriati</taxon>
        <taxon>Methanobacteriota</taxon>
        <taxon>Stenosarchaea group</taxon>
        <taxon>Halobacteria</taxon>
        <taxon>Halobacteriales</taxon>
        <taxon>Haloarculaceae</taxon>
        <taxon>Haloarcula</taxon>
    </lineage>
</organism>
<dbReference type="Proteomes" id="UP000605784">
    <property type="component" value="Unassembled WGS sequence"/>
</dbReference>
<reference evidence="1" key="2">
    <citation type="submission" date="2020-09" db="EMBL/GenBank/DDBJ databases">
        <authorList>
            <person name="Sun Q."/>
            <person name="Ohkuma M."/>
        </authorList>
    </citation>
    <scope>NUCLEOTIDE SEQUENCE</scope>
    <source>
        <strain evidence="1">JCM 17820</strain>
    </source>
</reference>
<protein>
    <submittedName>
        <fullName evidence="1">Uncharacterized protein</fullName>
    </submittedName>
</protein>
<accession>A0A830GMZ0</accession>
<comment type="caution">
    <text evidence="1">The sequence shown here is derived from an EMBL/GenBank/DDBJ whole genome shotgun (WGS) entry which is preliminary data.</text>
</comment>
<evidence type="ECO:0000313" key="2">
    <source>
        <dbReference type="Proteomes" id="UP000605784"/>
    </source>
</evidence>
<dbReference type="Pfam" id="PF23959">
    <property type="entry name" value="DUF7288"/>
    <property type="match status" value="1"/>
</dbReference>
<dbReference type="InterPro" id="IPR055712">
    <property type="entry name" value="DUF7288"/>
</dbReference>
<sequence length="195" mass="21627">MRGQAHTLEAVVAGLMLLSSLVFALQMTAVTPLSASTSSQHIENQQQATGSGVLAAAAQNDSLKPAVLYWNNTSEQFHGTNENLGYYTSGPPNNTLGQMLNRSFDRRGIAYNVYFWFQNEDGDVISRRYIYSGVPSDNAVGASHTITLMDHDHLYDANETRNATVIRDDRDTYPIPNLPSNVYNTVRVEVIAWRI</sequence>
<dbReference type="AlphaFoldDB" id="A0A830GMZ0"/>
<evidence type="ECO:0000313" key="1">
    <source>
        <dbReference type="EMBL" id="GGN96758.1"/>
    </source>
</evidence>
<dbReference type="EMBL" id="BMOU01000004">
    <property type="protein sequence ID" value="GGN96758.1"/>
    <property type="molecule type" value="Genomic_DNA"/>
</dbReference>
<name>A0A830GMZ0_9EURY</name>
<reference evidence="1" key="1">
    <citation type="journal article" date="2014" name="Int. J. Syst. Evol. Microbiol.">
        <title>Complete genome sequence of Corynebacterium casei LMG S-19264T (=DSM 44701T), isolated from a smear-ripened cheese.</title>
        <authorList>
            <consortium name="US DOE Joint Genome Institute (JGI-PGF)"/>
            <person name="Walter F."/>
            <person name="Albersmeier A."/>
            <person name="Kalinowski J."/>
            <person name="Ruckert C."/>
        </authorList>
    </citation>
    <scope>NUCLEOTIDE SEQUENCE</scope>
    <source>
        <strain evidence="1">JCM 17820</strain>
    </source>
</reference>
<proteinExistence type="predicted"/>
<keyword evidence="2" id="KW-1185">Reference proteome</keyword>